<dbReference type="GO" id="GO:0005524">
    <property type="term" value="F:ATP binding"/>
    <property type="evidence" value="ECO:0007669"/>
    <property type="project" value="UniProtKB-KW"/>
</dbReference>
<keyword evidence="6" id="KW-1185">Reference proteome</keyword>
<keyword evidence="1" id="KW-0067">ATP-binding</keyword>
<dbReference type="GO" id="GO:0000723">
    <property type="term" value="P:telomere maintenance"/>
    <property type="evidence" value="ECO:0007669"/>
    <property type="project" value="InterPro"/>
</dbReference>
<keyword evidence="1" id="KW-0347">Helicase</keyword>
<reference evidence="5 6" key="1">
    <citation type="journal article" date="2018" name="Evol. Lett.">
        <title>Horizontal gene cluster transfer increased hallucinogenic mushroom diversity.</title>
        <authorList>
            <person name="Reynolds H.T."/>
            <person name="Vijayakumar V."/>
            <person name="Gluck-Thaler E."/>
            <person name="Korotkin H.B."/>
            <person name="Matheny P.B."/>
            <person name="Slot J.C."/>
        </authorList>
    </citation>
    <scope>NUCLEOTIDE SEQUENCE [LARGE SCALE GENOMIC DNA]</scope>
    <source>
        <strain evidence="5 6">2629</strain>
    </source>
</reference>
<protein>
    <recommendedName>
        <fullName evidence="1">ATP-dependent DNA helicase</fullName>
        <ecNumber evidence="1">5.6.2.3</ecNumber>
    </recommendedName>
</protein>
<comment type="catalytic activity">
    <reaction evidence="1">
        <text>ATP + H2O = ADP + phosphate + H(+)</text>
        <dbReference type="Rhea" id="RHEA:13065"/>
        <dbReference type="ChEBI" id="CHEBI:15377"/>
        <dbReference type="ChEBI" id="CHEBI:15378"/>
        <dbReference type="ChEBI" id="CHEBI:30616"/>
        <dbReference type="ChEBI" id="CHEBI:43474"/>
        <dbReference type="ChEBI" id="CHEBI:456216"/>
        <dbReference type="EC" id="5.6.2.3"/>
    </reaction>
</comment>
<evidence type="ECO:0000259" key="4">
    <source>
        <dbReference type="Pfam" id="PF14214"/>
    </source>
</evidence>
<evidence type="ECO:0000256" key="2">
    <source>
        <dbReference type="SAM" id="MobiDB-lite"/>
    </source>
</evidence>
<keyword evidence="1" id="KW-0378">Hydrolase</keyword>
<dbReference type="OrthoDB" id="3267861at2759"/>
<evidence type="ECO:0000313" key="6">
    <source>
        <dbReference type="Proteomes" id="UP000284842"/>
    </source>
</evidence>
<keyword evidence="1" id="KW-0547">Nucleotide-binding</keyword>
<accession>A0A409WB78</accession>
<feature type="region of interest" description="Disordered" evidence="2">
    <location>
        <begin position="1655"/>
        <end position="1711"/>
    </location>
</feature>
<dbReference type="InterPro" id="IPR051055">
    <property type="entry name" value="PIF1_helicase"/>
</dbReference>
<dbReference type="SUPFAM" id="SSF52540">
    <property type="entry name" value="P-loop containing nucleoside triphosphate hydrolases"/>
    <property type="match status" value="2"/>
</dbReference>
<comment type="similarity">
    <text evidence="1">Belongs to the helicase family.</text>
</comment>
<feature type="compositionally biased region" description="Polar residues" evidence="2">
    <location>
        <begin position="1692"/>
        <end position="1706"/>
    </location>
</feature>
<evidence type="ECO:0000259" key="3">
    <source>
        <dbReference type="Pfam" id="PF05970"/>
    </source>
</evidence>
<evidence type="ECO:0000256" key="1">
    <source>
        <dbReference type="RuleBase" id="RU363044"/>
    </source>
</evidence>
<feature type="compositionally biased region" description="Polar residues" evidence="2">
    <location>
        <begin position="1663"/>
        <end position="1679"/>
    </location>
</feature>
<dbReference type="Gene3D" id="3.40.50.300">
    <property type="entry name" value="P-loop containing nucleotide triphosphate hydrolases"/>
    <property type="match status" value="1"/>
</dbReference>
<feature type="domain" description="Helitron helicase-like" evidence="4">
    <location>
        <begin position="180"/>
        <end position="397"/>
    </location>
</feature>
<dbReference type="GO" id="GO:0006281">
    <property type="term" value="P:DNA repair"/>
    <property type="evidence" value="ECO:0007669"/>
    <property type="project" value="UniProtKB-KW"/>
</dbReference>
<dbReference type="InterPro" id="IPR025476">
    <property type="entry name" value="Helitron_helicase-like"/>
</dbReference>
<feature type="compositionally biased region" description="Polar residues" evidence="2">
    <location>
        <begin position="60"/>
        <end position="75"/>
    </location>
</feature>
<dbReference type="EMBL" id="NHTK01005642">
    <property type="protein sequence ID" value="PPQ75766.1"/>
    <property type="molecule type" value="Genomic_DNA"/>
</dbReference>
<dbReference type="PANTHER" id="PTHR47642">
    <property type="entry name" value="ATP-DEPENDENT DNA HELICASE"/>
    <property type="match status" value="1"/>
</dbReference>
<comment type="cofactor">
    <cofactor evidence="1">
        <name>Mg(2+)</name>
        <dbReference type="ChEBI" id="CHEBI:18420"/>
    </cofactor>
</comment>
<organism evidence="5 6">
    <name type="scientific">Panaeolus cyanescens</name>
    <dbReference type="NCBI Taxonomy" id="181874"/>
    <lineage>
        <taxon>Eukaryota</taxon>
        <taxon>Fungi</taxon>
        <taxon>Dikarya</taxon>
        <taxon>Basidiomycota</taxon>
        <taxon>Agaricomycotina</taxon>
        <taxon>Agaricomycetes</taxon>
        <taxon>Agaricomycetidae</taxon>
        <taxon>Agaricales</taxon>
        <taxon>Agaricineae</taxon>
        <taxon>Galeropsidaceae</taxon>
        <taxon>Panaeolus</taxon>
    </lineage>
</organism>
<proteinExistence type="inferred from homology"/>
<evidence type="ECO:0000313" key="5">
    <source>
        <dbReference type="EMBL" id="PPQ75766.1"/>
    </source>
</evidence>
<dbReference type="InterPro" id="IPR010285">
    <property type="entry name" value="DNA_helicase_pif1-like_DEAD"/>
</dbReference>
<comment type="caution">
    <text evidence="5">The sequence shown here is derived from an EMBL/GenBank/DDBJ whole genome shotgun (WGS) entry which is preliminary data.</text>
</comment>
<dbReference type="EC" id="5.6.2.3" evidence="1"/>
<dbReference type="InterPro" id="IPR027417">
    <property type="entry name" value="P-loop_NTPase"/>
</dbReference>
<dbReference type="GO" id="GO:0016887">
    <property type="term" value="F:ATP hydrolysis activity"/>
    <property type="evidence" value="ECO:0007669"/>
    <property type="project" value="RHEA"/>
</dbReference>
<feature type="domain" description="DNA helicase Pif1-like DEAD-box helicase" evidence="3">
    <location>
        <begin position="1102"/>
        <end position="1265"/>
    </location>
</feature>
<dbReference type="GO" id="GO:0006310">
    <property type="term" value="P:DNA recombination"/>
    <property type="evidence" value="ECO:0007669"/>
    <property type="project" value="UniProtKB-KW"/>
</dbReference>
<dbReference type="Pfam" id="PF14214">
    <property type="entry name" value="Helitron_like_N"/>
    <property type="match status" value="1"/>
</dbReference>
<name>A0A409WB78_9AGAR</name>
<dbReference type="STRING" id="181874.A0A409WB78"/>
<keyword evidence="1" id="KW-0234">DNA repair</keyword>
<keyword evidence="1" id="KW-0233">DNA recombination</keyword>
<dbReference type="PANTHER" id="PTHR47642:SF5">
    <property type="entry name" value="ATP-DEPENDENT DNA HELICASE"/>
    <property type="match status" value="1"/>
</dbReference>
<dbReference type="InParanoid" id="A0A409WB78"/>
<dbReference type="Pfam" id="PF05970">
    <property type="entry name" value="PIF1"/>
    <property type="match status" value="1"/>
</dbReference>
<feature type="region of interest" description="Disordered" evidence="2">
    <location>
        <begin position="54"/>
        <end position="75"/>
    </location>
</feature>
<dbReference type="Proteomes" id="UP000284842">
    <property type="component" value="Unassembled WGS sequence"/>
</dbReference>
<sequence>MNVVSTVSVLPRTPADVRGLYPTDGILPDLSNSVIQDHEINADDTFKEETAGFSEHPASAFQSSGQEQSPSVTRSDNTKIYAAMLEKMGVSDPESVQSSGRSFTASALRNLAGVNPESSLPDLIFHHASPAIREYNNPDLIPGMFPTLFPLGIGGFDDATRPVPLSFDQQAQYYFDISDRSFRYHYSFLFVVFNIWQRRQSHLHTAFTVKSANFESVAKRLTSISSQTLLQVADILEREKTISNPTQEQKIALELLQKVTTVSAQLPGSQAMKIFARNEIRSYSGYFALPQLYLTFNPSPAHSPVFQVMYGDQTVDLSSRFPEMPNVQERALRLAKDPVAAADFFEFSIRALFKYLLGWDYERERSTEKGGILGRIRGFYGTAEFTERGSLHGHFLIWLVGGLNPSDIHAKLKSNPEFENRFFSFFESIIHHHVPEIEVQIDKAYEPRTQRPPVPPSAVEAECLDVMRDWESVFATEVKMCGESLQRHVCGSVCHKYGNEDRCRFLFPHEIVEASHFDPDTNSVVLLCRDATINYFNPYILVFSRHNHDIKCILSGKSAKAAMFYITDYITKMDMKTYQTLTLLSKAVARMPETTNNINPMEAAKTLLHKCLSQFTRQQQIHAQQAARYLRGLNDTISSHRTVPMLSSTLFVYVRGQQENCNADSLDTTLSQSTETEDSNPIEPIPLRLQTDESGYLKDMHQVHHYLYRESTLSEMCFYDFCQRIRIEKKSKSGQLKNTHETRLGVLRRHGLVEPHSMRSTHHLVEHYNKERGEGTHELIPRVIGMSIPREGTNDWYIFTLSHFKPFSATTSVRQEGETWENAFKSYHFSDYHRQIMKNWEAIHECADERDAERLRKREAATAASKAMTNAIYSSAMHVENIDDMAIIIGNARLQHDKNWHIQKFVLGVKQAGWFKPQFTKPQAQPDPSIAQVQNISPISLPPCLPRLSEVEHIPYDGLAMQCHTMHESWKAEIREQEAIIASNRRNAGSSVQNQVLNASQHKTDMSDVSCFSGAFGNLVARATEYGPSVAQNSTMNINIDNNYRIPLHLSGTSNSGPIQQTPAQILEFTAQKFCLNLKQRQSFSIIAQNFIDRCILEKDVKPVRMLMTGPGGTGKTHVVKALKAVMEHYRCGHQIRFLAPTGSAASLIDGMTVHKGLGIKIARSKGKSGRDIGDDTEDYQLIVTVNNKNEIRKEWRSVEVILIDEMSLLSQQLLCDIDHALRYAKERPNDWFGGIIVVFAGDFFQYPPVRGSPMYTPITNKKTSLSEDDFKKRFGRLAWKTVNAVIEMKEQHRMKGDPEYAEIVLRLRTRESTLSDVEFFNTRVIRSGDNPTGIDMGTERNLKSTAIVKTNTLREVLNLHKAEANTQNLSSTTNPDLDANTELIVAAANDVLVTRKTRKVGNSALSAQVHDLSNDDYKYLLDLDLSGSRVQHSLPGFVPLYIGMPVVLRLKNLSTDLKITNGAQGYIRDLLLTKLQNGFMHCSCAIVEFPDSPIKLSGLPKGFYPVVPSKFYFTTNIPMKTPEGLKRTTISICRNQLPIQPAFAVTGHFAQGKGLENLLTSLHEGGFAAYVAASRAINREGLCITARVTLNDLNVPLPHDLFVEHKRLQALEKNTLITYGFEQGDLVPVPDPESEIRLDQKKIRVVPEYEPEKRTLKRKYDNQVSSRTNGNHSAVNEPSSEELEQRAGDITPSQSVKRLKSSVNPTRRPEMTADAPINVSQTGSRLLAGCEWTSENWSCAYDAVFMSLLFAYTSLGEISQNSLKHNLDKETDFKLGKAFHFLSSNPFSTSEQYNQLRDELRDVLSTRDPTSFPRYGPYGASVCRILEILLPRTDQILSIQAHCIQYGCGLTDLGFEESLPTILLMPDNEDGQLDIATLVRRQIVSKTSRYTLHAHVCDHCGTTISEITALLSNKPPVLYFEIPEVVGQEGKIIPSELISFETTFGDMQYKLVAVIYLGGFHFSCRFLDEGVWTYDGQLHKGAPQRECDKVGPITDLLKMGSKKAHIYIYTIAST</sequence>
<gene>
    <name evidence="5" type="ORF">CVT24_002642</name>
</gene>
<dbReference type="GO" id="GO:0043139">
    <property type="term" value="F:5'-3' DNA helicase activity"/>
    <property type="evidence" value="ECO:0007669"/>
    <property type="project" value="UniProtKB-EC"/>
</dbReference>
<keyword evidence="1" id="KW-0227">DNA damage</keyword>